<keyword evidence="1" id="KW-0812">Transmembrane</keyword>
<keyword evidence="1" id="KW-0472">Membrane</keyword>
<evidence type="ECO:0000256" key="1">
    <source>
        <dbReference type="SAM" id="Phobius"/>
    </source>
</evidence>
<comment type="caution">
    <text evidence="2">The sequence shown here is derived from an EMBL/GenBank/DDBJ whole genome shotgun (WGS) entry which is preliminary data.</text>
</comment>
<organism evidence="2 3">
    <name type="scientific">Macrolepiota fuliginosa MF-IS2</name>
    <dbReference type="NCBI Taxonomy" id="1400762"/>
    <lineage>
        <taxon>Eukaryota</taxon>
        <taxon>Fungi</taxon>
        <taxon>Dikarya</taxon>
        <taxon>Basidiomycota</taxon>
        <taxon>Agaricomycotina</taxon>
        <taxon>Agaricomycetes</taxon>
        <taxon>Agaricomycetidae</taxon>
        <taxon>Agaricales</taxon>
        <taxon>Agaricineae</taxon>
        <taxon>Agaricaceae</taxon>
        <taxon>Macrolepiota</taxon>
    </lineage>
</organism>
<keyword evidence="3" id="KW-1185">Reference proteome</keyword>
<evidence type="ECO:0000313" key="3">
    <source>
        <dbReference type="Proteomes" id="UP000807342"/>
    </source>
</evidence>
<accession>A0A9P6C106</accession>
<dbReference type="AlphaFoldDB" id="A0A9P6C106"/>
<dbReference type="EMBL" id="MU151325">
    <property type="protein sequence ID" value="KAF9445104.1"/>
    <property type="molecule type" value="Genomic_DNA"/>
</dbReference>
<protein>
    <submittedName>
        <fullName evidence="2">Uncharacterized protein</fullName>
    </submittedName>
</protein>
<proteinExistence type="predicted"/>
<evidence type="ECO:0000313" key="2">
    <source>
        <dbReference type="EMBL" id="KAF9445104.1"/>
    </source>
</evidence>
<sequence length="67" mass="7470">MTFVPSPTSIVLVNHFMLTLRLSKLAIYYVLAIPAIVTPRALAAAMTSLTVLYFHFESSYVGRPVRL</sequence>
<feature type="transmembrane region" description="Helical" evidence="1">
    <location>
        <begin position="26"/>
        <end position="54"/>
    </location>
</feature>
<reference evidence="2" key="1">
    <citation type="submission" date="2020-11" db="EMBL/GenBank/DDBJ databases">
        <authorList>
            <consortium name="DOE Joint Genome Institute"/>
            <person name="Ahrendt S."/>
            <person name="Riley R."/>
            <person name="Andreopoulos W."/>
            <person name="Labutti K."/>
            <person name="Pangilinan J."/>
            <person name="Ruiz-Duenas F.J."/>
            <person name="Barrasa J.M."/>
            <person name="Sanchez-Garcia M."/>
            <person name="Camarero S."/>
            <person name="Miyauchi S."/>
            <person name="Serrano A."/>
            <person name="Linde D."/>
            <person name="Babiker R."/>
            <person name="Drula E."/>
            <person name="Ayuso-Fernandez I."/>
            <person name="Pacheco R."/>
            <person name="Padilla G."/>
            <person name="Ferreira P."/>
            <person name="Barriuso J."/>
            <person name="Kellner H."/>
            <person name="Castanera R."/>
            <person name="Alfaro M."/>
            <person name="Ramirez L."/>
            <person name="Pisabarro A.G."/>
            <person name="Kuo A."/>
            <person name="Tritt A."/>
            <person name="Lipzen A."/>
            <person name="He G."/>
            <person name="Yan M."/>
            <person name="Ng V."/>
            <person name="Cullen D."/>
            <person name="Martin F."/>
            <person name="Rosso M.-N."/>
            <person name="Henrissat B."/>
            <person name="Hibbett D."/>
            <person name="Martinez A.T."/>
            <person name="Grigoriev I.V."/>
        </authorList>
    </citation>
    <scope>NUCLEOTIDE SEQUENCE</scope>
    <source>
        <strain evidence="2">MF-IS2</strain>
    </source>
</reference>
<keyword evidence="1" id="KW-1133">Transmembrane helix</keyword>
<gene>
    <name evidence="2" type="ORF">P691DRAFT_806181</name>
</gene>
<dbReference type="Proteomes" id="UP000807342">
    <property type="component" value="Unassembled WGS sequence"/>
</dbReference>
<name>A0A9P6C106_9AGAR</name>